<reference evidence="4" key="2">
    <citation type="submission" date="2024-01" db="EMBL/GenBank/DDBJ databases">
        <authorList>
            <person name="He J."/>
            <person name="Wang M."/>
            <person name="Zheng J."/>
            <person name="Liu Z."/>
        </authorList>
    </citation>
    <scope>NUCLEOTIDE SEQUENCE</scope>
    <source>
        <strain evidence="4">ZL_2023a</strain>
        <tissue evidence="4">Muscle</tissue>
    </source>
</reference>
<dbReference type="PANTHER" id="PTHR12289">
    <property type="entry name" value="METAXIN RELATED"/>
    <property type="match status" value="1"/>
</dbReference>
<evidence type="ECO:0000259" key="3">
    <source>
        <dbReference type="Pfam" id="PF17172"/>
    </source>
</evidence>
<evidence type="ECO:0000313" key="4">
    <source>
        <dbReference type="EMBL" id="KAK8747145.1"/>
    </source>
</evidence>
<dbReference type="SFLD" id="SFLDG01180">
    <property type="entry name" value="SUF1"/>
    <property type="match status" value="1"/>
</dbReference>
<dbReference type="AlphaFoldDB" id="A0AAW0Y5J0"/>
<reference evidence="4 5" key="1">
    <citation type="journal article" date="2024" name="BMC Genomics">
        <title>Genome assembly of redclaw crayfish (Cherax quadricarinatus) provides insights into its immune adaptation and hypoxia tolerance.</title>
        <authorList>
            <person name="Liu Z."/>
            <person name="Zheng J."/>
            <person name="Li H."/>
            <person name="Fang K."/>
            <person name="Wang S."/>
            <person name="He J."/>
            <person name="Zhou D."/>
            <person name="Weng S."/>
            <person name="Chi M."/>
            <person name="Gu Z."/>
            <person name="He J."/>
            <person name="Li F."/>
            <person name="Wang M."/>
        </authorList>
    </citation>
    <scope>NUCLEOTIDE SEQUENCE [LARGE SCALE GENOMIC DNA]</scope>
    <source>
        <strain evidence="4">ZL_2023a</strain>
    </source>
</reference>
<accession>A0AAW0Y5J0</accession>
<dbReference type="InterPro" id="IPR036249">
    <property type="entry name" value="Thioredoxin-like_sf"/>
</dbReference>
<dbReference type="SFLD" id="SFLDG01200">
    <property type="entry name" value="SUF1.1"/>
    <property type="match status" value="1"/>
</dbReference>
<dbReference type="SUPFAM" id="SSF47616">
    <property type="entry name" value="GST C-terminal domain-like"/>
    <property type="match status" value="1"/>
</dbReference>
<comment type="similarity">
    <text evidence="1">Belongs to the FAX family.</text>
</comment>
<dbReference type="EMBL" id="JARKIK010000015">
    <property type="protein sequence ID" value="KAK8747144.1"/>
    <property type="molecule type" value="Genomic_DNA"/>
</dbReference>
<dbReference type="InterPro" id="IPR012336">
    <property type="entry name" value="Thioredoxin-like_fold"/>
</dbReference>
<dbReference type="PANTHER" id="PTHR12289:SF41">
    <property type="entry name" value="FAILED AXON CONNECTIONS-RELATED"/>
    <property type="match status" value="1"/>
</dbReference>
<dbReference type="Proteomes" id="UP001445076">
    <property type="component" value="Unassembled WGS sequence"/>
</dbReference>
<dbReference type="GO" id="GO:0005737">
    <property type="term" value="C:cytoplasm"/>
    <property type="evidence" value="ECO:0007669"/>
    <property type="project" value="TreeGrafter"/>
</dbReference>
<evidence type="ECO:0000313" key="5">
    <source>
        <dbReference type="Proteomes" id="UP001445076"/>
    </source>
</evidence>
<gene>
    <name evidence="4" type="ORF">OTU49_016644</name>
</gene>
<dbReference type="InterPro" id="IPR026928">
    <property type="entry name" value="FAX/IsoI-like"/>
</dbReference>
<dbReference type="InterPro" id="IPR040079">
    <property type="entry name" value="Glutathione_S-Trfase"/>
</dbReference>
<evidence type="ECO:0000256" key="1">
    <source>
        <dbReference type="ARBA" id="ARBA00006475"/>
    </source>
</evidence>
<protein>
    <recommendedName>
        <fullName evidence="6">Failed axon connections</fullName>
    </recommendedName>
</protein>
<feature type="domain" description="Metaxin glutathione S-transferase" evidence="2">
    <location>
        <begin position="216"/>
        <end position="278"/>
    </location>
</feature>
<dbReference type="Gene3D" id="1.20.1050.10">
    <property type="match status" value="1"/>
</dbReference>
<dbReference type="SUPFAM" id="SSF52833">
    <property type="entry name" value="Thioredoxin-like"/>
    <property type="match status" value="1"/>
</dbReference>
<comment type="caution">
    <text evidence="4">The sequence shown here is derived from an EMBL/GenBank/DDBJ whole genome shotgun (WGS) entry which is preliminary data.</text>
</comment>
<dbReference type="EMBL" id="JARKIK010000015">
    <property type="protein sequence ID" value="KAK8747145.1"/>
    <property type="molecule type" value="Genomic_DNA"/>
</dbReference>
<name>A0AAW0Y5J0_CHEQU</name>
<dbReference type="InterPro" id="IPR036282">
    <property type="entry name" value="Glutathione-S-Trfase_C_sf"/>
</dbReference>
<dbReference type="Pfam" id="PF17172">
    <property type="entry name" value="GST_N_4"/>
    <property type="match status" value="1"/>
</dbReference>
<organism evidence="4 5">
    <name type="scientific">Cherax quadricarinatus</name>
    <name type="common">Australian red claw crayfish</name>
    <dbReference type="NCBI Taxonomy" id="27406"/>
    <lineage>
        <taxon>Eukaryota</taxon>
        <taxon>Metazoa</taxon>
        <taxon>Ecdysozoa</taxon>
        <taxon>Arthropoda</taxon>
        <taxon>Crustacea</taxon>
        <taxon>Multicrustacea</taxon>
        <taxon>Malacostraca</taxon>
        <taxon>Eumalacostraca</taxon>
        <taxon>Eucarida</taxon>
        <taxon>Decapoda</taxon>
        <taxon>Pleocyemata</taxon>
        <taxon>Astacidea</taxon>
        <taxon>Parastacoidea</taxon>
        <taxon>Parastacidae</taxon>
        <taxon>Cherax</taxon>
    </lineage>
</organism>
<dbReference type="InterPro" id="IPR050931">
    <property type="entry name" value="Mito_Protein_Transport_Metaxin"/>
</dbReference>
<evidence type="ECO:0000259" key="2">
    <source>
        <dbReference type="Pfam" id="PF17171"/>
    </source>
</evidence>
<dbReference type="SFLD" id="SFLDS00019">
    <property type="entry name" value="Glutathione_Transferase_(cytos"/>
    <property type="match status" value="1"/>
</dbReference>
<feature type="domain" description="Thioredoxin-like fold" evidence="3">
    <location>
        <begin position="74"/>
        <end position="165"/>
    </location>
</feature>
<keyword evidence="5" id="KW-1185">Reference proteome</keyword>
<dbReference type="CDD" id="cd03193">
    <property type="entry name" value="GST_C_Metaxin"/>
    <property type="match status" value="1"/>
</dbReference>
<evidence type="ECO:0008006" key="6">
    <source>
        <dbReference type="Google" id="ProtNLM"/>
    </source>
</evidence>
<sequence>MLELVTDVLQSVWPQEWVGRCRTLLITLSVVYITKKILKHNKKRKLRQKWLNAGKDVVVLHQFSSGKYCPNLSPFVLKLESFLRFSNIKYVVDLTTPFGPKRKCPWITINGEDLADSQFIVEYLTQRFNVAIDAHLNPRQAAIAESLRILADEHLFWCVLTWRYWHDGCVTFFESQTFGAWTTFLFRVFMFRAVRKKARAHGIGLHTPEEVYHITKRACGTVAGVLGDDKFLGGEQPCTADCAMFGILAQLMWNAQGSRYQALLTEVYPSLARYCMSMKERVYPDWDSKLQPTTHR</sequence>
<dbReference type="Pfam" id="PF17171">
    <property type="entry name" value="GST_C_6"/>
    <property type="match status" value="1"/>
</dbReference>
<proteinExistence type="inferred from homology"/>
<dbReference type="InterPro" id="IPR033468">
    <property type="entry name" value="Metaxin_GST"/>
</dbReference>